<dbReference type="InterPro" id="IPR050266">
    <property type="entry name" value="AB_hydrolase_sf"/>
</dbReference>
<dbReference type="SUPFAM" id="SSF53474">
    <property type="entry name" value="alpha/beta-Hydrolases"/>
    <property type="match status" value="1"/>
</dbReference>
<protein>
    <submittedName>
        <fullName evidence="2">Pimeloyl-ACP methyl ester carboxylesterase</fullName>
    </submittedName>
</protein>
<dbReference type="STRING" id="428990.SAMN06295987_10316"/>
<dbReference type="PANTHER" id="PTHR43798:SF29">
    <property type="entry name" value="AB HYDROLASE-1 DOMAIN-CONTAINING PROTEIN"/>
    <property type="match status" value="1"/>
</dbReference>
<dbReference type="PRINTS" id="PR00111">
    <property type="entry name" value="ABHYDROLASE"/>
</dbReference>
<evidence type="ECO:0000259" key="1">
    <source>
        <dbReference type="Pfam" id="PF12697"/>
    </source>
</evidence>
<dbReference type="InterPro" id="IPR029058">
    <property type="entry name" value="AB_hydrolase_fold"/>
</dbReference>
<dbReference type="PANTHER" id="PTHR43798">
    <property type="entry name" value="MONOACYLGLYCEROL LIPASE"/>
    <property type="match status" value="1"/>
</dbReference>
<dbReference type="RefSeq" id="WP_079730407.1">
    <property type="nucleotide sequence ID" value="NZ_FVZE01000003.1"/>
</dbReference>
<dbReference type="AlphaFoldDB" id="A0A1U6HT80"/>
<dbReference type="Pfam" id="PF12697">
    <property type="entry name" value="Abhydrolase_6"/>
    <property type="match status" value="1"/>
</dbReference>
<gene>
    <name evidence="2" type="ORF">SAMN06295987_10316</name>
</gene>
<dbReference type="Gene3D" id="3.40.50.1820">
    <property type="entry name" value="alpha/beta hydrolase"/>
    <property type="match status" value="1"/>
</dbReference>
<evidence type="ECO:0000313" key="2">
    <source>
        <dbReference type="EMBL" id="SLJ98919.1"/>
    </source>
</evidence>
<organism evidence="2 3">
    <name type="scientific">Novosphingobium mathurense</name>
    <dbReference type="NCBI Taxonomy" id="428990"/>
    <lineage>
        <taxon>Bacteria</taxon>
        <taxon>Pseudomonadati</taxon>
        <taxon>Pseudomonadota</taxon>
        <taxon>Alphaproteobacteria</taxon>
        <taxon>Sphingomonadales</taxon>
        <taxon>Sphingomonadaceae</taxon>
        <taxon>Novosphingobium</taxon>
    </lineage>
</organism>
<sequence>MNANSNIESEAETLVILPGLLCDGRMFAGQLAEFAGSKSIDGFYGGADRIGAMADYALERMPSRCAVLGHSMGARIALEIVRKAPERVTRLVLADTGIHPPRPGEREKRYALRDLGREQGFAALVDDWLPPMVGPAMRSDKVLLGELRAMCLDAGQDVFEAQIEALLNRPDVTDVLTEIACPVSLIVGSDDAWSPVEQHREIAAAIGDCPLSIVPEAGHMAPAERPAAFNAAIREWLASKDLQPEKNLTKVLKGRI</sequence>
<dbReference type="InterPro" id="IPR000073">
    <property type="entry name" value="AB_hydrolase_1"/>
</dbReference>
<evidence type="ECO:0000313" key="3">
    <source>
        <dbReference type="Proteomes" id="UP000190989"/>
    </source>
</evidence>
<feature type="domain" description="AB hydrolase-1" evidence="1">
    <location>
        <begin position="57"/>
        <end position="232"/>
    </location>
</feature>
<reference evidence="3" key="1">
    <citation type="submission" date="2017-02" db="EMBL/GenBank/DDBJ databases">
        <authorList>
            <person name="Varghese N."/>
            <person name="Submissions S."/>
        </authorList>
    </citation>
    <scope>NUCLEOTIDE SEQUENCE [LARGE SCALE GENOMIC DNA]</scope>
    <source>
        <strain evidence="3">SM117</strain>
    </source>
</reference>
<dbReference type="Proteomes" id="UP000190989">
    <property type="component" value="Unassembled WGS sequence"/>
</dbReference>
<name>A0A1U6HT80_9SPHN</name>
<dbReference type="EMBL" id="FVZE01000003">
    <property type="protein sequence ID" value="SLJ98919.1"/>
    <property type="molecule type" value="Genomic_DNA"/>
</dbReference>
<proteinExistence type="predicted"/>
<accession>A0A1U6HT80</accession>
<keyword evidence="3" id="KW-1185">Reference proteome</keyword>